<accession>A0AAV3XSH8</accession>
<dbReference type="EMBL" id="BLAY01000279">
    <property type="protein sequence ID" value="GET44009.1"/>
    <property type="molecule type" value="Genomic_DNA"/>
</dbReference>
<dbReference type="AlphaFoldDB" id="A0AAV3XSH8"/>
<evidence type="ECO:0000313" key="3">
    <source>
        <dbReference type="Proteomes" id="UP001050975"/>
    </source>
</evidence>
<feature type="domain" description="NACHT" evidence="1">
    <location>
        <begin position="80"/>
        <end position="213"/>
    </location>
</feature>
<dbReference type="Gene3D" id="3.40.50.300">
    <property type="entry name" value="P-loop containing nucleotide triphosphate hydrolases"/>
    <property type="match status" value="1"/>
</dbReference>
<comment type="caution">
    <text evidence="2">The sequence shown here is derived from an EMBL/GenBank/DDBJ whole genome shotgun (WGS) entry which is preliminary data.</text>
</comment>
<organism evidence="2 3">
    <name type="scientific">Microseira wollei NIES-4236</name>
    <dbReference type="NCBI Taxonomy" id="2530354"/>
    <lineage>
        <taxon>Bacteria</taxon>
        <taxon>Bacillati</taxon>
        <taxon>Cyanobacteriota</taxon>
        <taxon>Cyanophyceae</taxon>
        <taxon>Oscillatoriophycideae</taxon>
        <taxon>Aerosakkonematales</taxon>
        <taxon>Aerosakkonemataceae</taxon>
        <taxon>Microseira</taxon>
    </lineage>
</organism>
<evidence type="ECO:0000313" key="2">
    <source>
        <dbReference type="EMBL" id="GET44009.1"/>
    </source>
</evidence>
<gene>
    <name evidence="2" type="ORF">MiSe_88350</name>
</gene>
<dbReference type="InterPro" id="IPR007111">
    <property type="entry name" value="NACHT_NTPase"/>
</dbReference>
<protein>
    <recommendedName>
        <fullName evidence="1">NACHT domain-containing protein</fullName>
    </recommendedName>
</protein>
<name>A0AAV3XSH8_9CYAN</name>
<dbReference type="Pfam" id="PF05729">
    <property type="entry name" value="NACHT"/>
    <property type="match status" value="1"/>
</dbReference>
<sequence>MTTPVDFSAYLRSLCNHYAQWWKAYGFIDEIDDSTWFEFELDSKTQEKPIKPGEKPTEKTQPVLAAIRDYAHEKILIAASPGAGKSTLLARVMSDAAQQAIKNPELPIPVLVELKLYRESGIWGLLQTALENHNLYLEIPDIKRLIAEQRLLLLADGFNELPSEPTRAEFKNFCQRQMPLIVTTRDFVSDVGIERKLELQPLSSPKVKAFFQSRLPGQDQKQIQELCDRTRDFGQTPLMVWMIFIEPLSALKRRRIRPGVKVNFSPFNSYLVNIS</sequence>
<dbReference type="Proteomes" id="UP001050975">
    <property type="component" value="Unassembled WGS sequence"/>
</dbReference>
<reference evidence="2" key="1">
    <citation type="submission" date="2019-10" db="EMBL/GenBank/DDBJ databases">
        <title>Draft genome sequece of Microseira wollei NIES-4236.</title>
        <authorList>
            <person name="Yamaguchi H."/>
            <person name="Suzuki S."/>
            <person name="Kawachi M."/>
        </authorList>
    </citation>
    <scope>NUCLEOTIDE SEQUENCE</scope>
    <source>
        <strain evidence="2">NIES-4236</strain>
    </source>
</reference>
<dbReference type="InterPro" id="IPR027417">
    <property type="entry name" value="P-loop_NTPase"/>
</dbReference>
<dbReference type="RefSeq" id="WP_226593432.1">
    <property type="nucleotide sequence ID" value="NZ_BLAY01000279.1"/>
</dbReference>
<evidence type="ECO:0000259" key="1">
    <source>
        <dbReference type="Pfam" id="PF05729"/>
    </source>
</evidence>
<keyword evidence="3" id="KW-1185">Reference proteome</keyword>
<proteinExistence type="predicted"/>
<dbReference type="SUPFAM" id="SSF52540">
    <property type="entry name" value="P-loop containing nucleoside triphosphate hydrolases"/>
    <property type="match status" value="1"/>
</dbReference>